<feature type="binding site" evidence="5">
    <location>
        <position position="71"/>
    </location>
    <ligand>
        <name>a divalent metal cation</name>
        <dbReference type="ChEBI" id="CHEBI:60240"/>
        <label>1</label>
    </ligand>
</feature>
<sequence>MTELSTPTLNDVTRAFHDIFPPSLAEKWDAAGLVIGRADAPVTTVGFAVDATVATAREAAEKGAGLLITHHPLLLRGASFLPDTDYKGEIVHTLIEAGCGLLGAHTNVDSAPHGTNEVFMSKLGITDTEILAAEETVQIEGADVRVGIGRVGSLPAPVSLKELAEKIADFLPATAGGLRIAGRPDQKVQKIALCTGAGDSLFGDARGSGADVYITADLRHHPASEAREQALISGETPALIDCSHYASEWLWMDGAARLITKKLEERGFTIDTYVSTLNTDPWDFTVSTGQVTGSASTR</sequence>
<accession>A0A4Y9F6P5</accession>
<dbReference type="EMBL" id="SPQC01000002">
    <property type="protein sequence ID" value="TFU24162.1"/>
    <property type="molecule type" value="Genomic_DNA"/>
</dbReference>
<comment type="subunit">
    <text evidence="2">Homohexamer.</text>
</comment>
<dbReference type="FunFam" id="3.40.1390.30:FF:000001">
    <property type="entry name" value="GTP cyclohydrolase 1 type 2"/>
    <property type="match status" value="1"/>
</dbReference>
<feature type="binding site" evidence="5">
    <location>
        <position position="70"/>
    </location>
    <ligand>
        <name>a divalent metal cation</name>
        <dbReference type="ChEBI" id="CHEBI:60240"/>
        <label>1</label>
    </ligand>
</feature>
<feature type="binding site" evidence="5">
    <location>
        <position position="109"/>
    </location>
    <ligand>
        <name>a divalent metal cation</name>
        <dbReference type="ChEBI" id="CHEBI:60240"/>
        <label>1</label>
    </ligand>
</feature>
<dbReference type="RefSeq" id="WP_135011117.1">
    <property type="nucleotide sequence ID" value="NZ_JADGLK010000002.1"/>
</dbReference>
<evidence type="ECO:0000313" key="6">
    <source>
        <dbReference type="EMBL" id="TFU24162.1"/>
    </source>
</evidence>
<organism evidence="6 7">
    <name type="scientific">Rothia nasimurium</name>
    <dbReference type="NCBI Taxonomy" id="85336"/>
    <lineage>
        <taxon>Bacteria</taxon>
        <taxon>Bacillati</taxon>
        <taxon>Actinomycetota</taxon>
        <taxon>Actinomycetes</taxon>
        <taxon>Micrococcales</taxon>
        <taxon>Micrococcaceae</taxon>
        <taxon>Rothia</taxon>
    </lineage>
</organism>
<dbReference type="PANTHER" id="PTHR13799:SF14">
    <property type="entry name" value="GTP CYCLOHYDROLASE 1 TYPE 2 HOMOLOG"/>
    <property type="match status" value="1"/>
</dbReference>
<name>A0A4Y9F6P5_9MICC</name>
<dbReference type="Pfam" id="PF01784">
    <property type="entry name" value="DUF34_NIF3"/>
    <property type="match status" value="1"/>
</dbReference>
<protein>
    <recommendedName>
        <fullName evidence="3">GTP cyclohydrolase 1 type 2 homolog</fullName>
    </recommendedName>
</protein>
<evidence type="ECO:0000256" key="1">
    <source>
        <dbReference type="ARBA" id="ARBA00006964"/>
    </source>
</evidence>
<feature type="binding site" evidence="5">
    <location>
        <position position="248"/>
    </location>
    <ligand>
        <name>a divalent metal cation</name>
        <dbReference type="ChEBI" id="CHEBI:60240"/>
        <label>1</label>
    </ligand>
</feature>
<gene>
    <name evidence="6" type="ORF">E4U03_00895</name>
</gene>
<dbReference type="STRING" id="85336.A7979_01305"/>
<keyword evidence="4 5" id="KW-0479">Metal-binding</keyword>
<dbReference type="GO" id="GO:0005737">
    <property type="term" value="C:cytoplasm"/>
    <property type="evidence" value="ECO:0007669"/>
    <property type="project" value="TreeGrafter"/>
</dbReference>
<dbReference type="Proteomes" id="UP000297951">
    <property type="component" value="Unassembled WGS sequence"/>
</dbReference>
<dbReference type="OrthoDB" id="9795763at2"/>
<evidence type="ECO:0000256" key="3">
    <source>
        <dbReference type="ARBA" id="ARBA00022112"/>
    </source>
</evidence>
<proteinExistence type="inferred from homology"/>
<evidence type="ECO:0000313" key="7">
    <source>
        <dbReference type="Proteomes" id="UP000297951"/>
    </source>
</evidence>
<dbReference type="Gene3D" id="3.40.1390.30">
    <property type="entry name" value="NIF3 (NGG1p interacting factor 3)-like"/>
    <property type="match status" value="2"/>
</dbReference>
<dbReference type="AlphaFoldDB" id="A0A4Y9F6P5"/>
<evidence type="ECO:0000256" key="4">
    <source>
        <dbReference type="ARBA" id="ARBA00022723"/>
    </source>
</evidence>
<dbReference type="InterPro" id="IPR036069">
    <property type="entry name" value="DUF34/NIF3_sf"/>
</dbReference>
<evidence type="ECO:0000256" key="5">
    <source>
        <dbReference type="PIRSR" id="PIRSR602678-1"/>
    </source>
</evidence>
<dbReference type="PANTHER" id="PTHR13799">
    <property type="entry name" value="NGG1 INTERACTING FACTOR 3"/>
    <property type="match status" value="1"/>
</dbReference>
<dbReference type="NCBIfam" id="TIGR00486">
    <property type="entry name" value="YbgI_SA1388"/>
    <property type="match status" value="1"/>
</dbReference>
<comment type="similarity">
    <text evidence="1">Belongs to the GTP cyclohydrolase I type 2/NIF3 family.</text>
</comment>
<feature type="binding site" evidence="5">
    <location>
        <position position="244"/>
    </location>
    <ligand>
        <name>a divalent metal cation</name>
        <dbReference type="ChEBI" id="CHEBI:60240"/>
        <label>1</label>
    </ligand>
</feature>
<evidence type="ECO:0000256" key="2">
    <source>
        <dbReference type="ARBA" id="ARBA00011643"/>
    </source>
</evidence>
<comment type="caution">
    <text evidence="6">The sequence shown here is derived from an EMBL/GenBank/DDBJ whole genome shotgun (WGS) entry which is preliminary data.</text>
</comment>
<dbReference type="SUPFAM" id="SSF102705">
    <property type="entry name" value="NIF3 (NGG1p interacting factor 3)-like"/>
    <property type="match status" value="1"/>
</dbReference>
<dbReference type="GO" id="GO:0046872">
    <property type="term" value="F:metal ion binding"/>
    <property type="evidence" value="ECO:0007669"/>
    <property type="project" value="UniProtKB-KW"/>
</dbReference>
<dbReference type="InterPro" id="IPR002678">
    <property type="entry name" value="DUF34/NIF3"/>
</dbReference>
<reference evidence="6 7" key="1">
    <citation type="submission" date="2019-03" db="EMBL/GenBank/DDBJ databases">
        <title>Diversity of the mouse oral microbiome.</title>
        <authorList>
            <person name="Joseph S."/>
            <person name="Aduse-Opoku J."/>
            <person name="Curtis M."/>
            <person name="Wade W."/>
            <person name="Hashim A."/>
        </authorList>
    </citation>
    <scope>NUCLEOTIDE SEQUENCE [LARGE SCALE GENOMIC DNA]</scope>
    <source>
        <strain evidence="7">irhom_31</strain>
    </source>
</reference>